<keyword evidence="10" id="KW-1185">Reference proteome</keyword>
<feature type="transmembrane region" description="Helical" evidence="7">
    <location>
        <begin position="59"/>
        <end position="84"/>
    </location>
</feature>
<evidence type="ECO:0000256" key="1">
    <source>
        <dbReference type="ARBA" id="ARBA00004651"/>
    </source>
</evidence>
<proteinExistence type="inferred from homology"/>
<evidence type="ECO:0000313" key="10">
    <source>
        <dbReference type="Proteomes" id="UP000027345"/>
    </source>
</evidence>
<dbReference type="Gene3D" id="1.10.3720.10">
    <property type="entry name" value="MetI-like"/>
    <property type="match status" value="1"/>
</dbReference>
<gene>
    <name evidence="9" type="ORF">DV20_03360</name>
</gene>
<sequence>MAKPLRGLAGLVGFLLFWEAVCQVGLVSKTFIPPPSVVLVTMGELFGDAAFVRGIVATMLAWLIAIAIAIAIAVPAGLLLGSIPALRTATAAIVEFLRPIPVAALIPLVLLVIGSGPEAKITLGVYASLWPIMFNTIYGMSEIDPVLMETARACGTSRFRILSSVALPQTAPFVFTGVRLSATIALIAVVSTEFLAGSEVGLGSYIMVVSTGSTRFDLVFASTVVAGALGYLINEGLEQLGKRLFRWSTVDREAIA</sequence>
<comment type="caution">
    <text evidence="9">The sequence shown here is derived from an EMBL/GenBank/DDBJ whole genome shotgun (WGS) entry which is preliminary data.</text>
</comment>
<accession>A0A066U7T5</accession>
<comment type="subcellular location">
    <subcellularLocation>
        <location evidence="1 7">Cell membrane</location>
        <topology evidence="1 7">Multi-pass membrane protein</topology>
    </subcellularLocation>
</comment>
<dbReference type="eggNOG" id="COG0600">
    <property type="taxonomic scope" value="Bacteria"/>
</dbReference>
<evidence type="ECO:0000313" key="9">
    <source>
        <dbReference type="EMBL" id="KDN23536.1"/>
    </source>
</evidence>
<dbReference type="Proteomes" id="UP000027345">
    <property type="component" value="Unassembled WGS sequence"/>
</dbReference>
<protein>
    <submittedName>
        <fullName evidence="9">Nitrate ABC transporter permease</fullName>
    </submittedName>
</protein>
<evidence type="ECO:0000256" key="6">
    <source>
        <dbReference type="ARBA" id="ARBA00023136"/>
    </source>
</evidence>
<dbReference type="EMBL" id="JMQI01000006">
    <property type="protein sequence ID" value="KDN23536.1"/>
    <property type="molecule type" value="Genomic_DNA"/>
</dbReference>
<evidence type="ECO:0000256" key="4">
    <source>
        <dbReference type="ARBA" id="ARBA00022692"/>
    </source>
</evidence>
<dbReference type="InterPro" id="IPR035906">
    <property type="entry name" value="MetI-like_sf"/>
</dbReference>
<evidence type="ECO:0000259" key="8">
    <source>
        <dbReference type="PROSITE" id="PS50928"/>
    </source>
</evidence>
<keyword evidence="5 7" id="KW-1133">Transmembrane helix</keyword>
<dbReference type="GO" id="GO:0055085">
    <property type="term" value="P:transmembrane transport"/>
    <property type="evidence" value="ECO:0007669"/>
    <property type="project" value="InterPro"/>
</dbReference>
<evidence type="ECO:0000256" key="3">
    <source>
        <dbReference type="ARBA" id="ARBA00022475"/>
    </source>
</evidence>
<dbReference type="SUPFAM" id="SSF161098">
    <property type="entry name" value="MetI-like"/>
    <property type="match status" value="1"/>
</dbReference>
<dbReference type="InterPro" id="IPR000515">
    <property type="entry name" value="MetI-like"/>
</dbReference>
<reference evidence="9 10" key="1">
    <citation type="submission" date="2014-05" db="EMBL/GenBank/DDBJ databases">
        <title>Draft genome sequence of Amycolatopsis rifamycinica DSM 46095.</title>
        <authorList>
            <person name="Lal R."/>
            <person name="Saxena A."/>
            <person name="Kumari R."/>
            <person name="Mukherjee U."/>
            <person name="Singh P."/>
            <person name="Sangwan N."/>
            <person name="Mahato N.K."/>
        </authorList>
    </citation>
    <scope>NUCLEOTIDE SEQUENCE [LARGE SCALE GENOMIC DNA]</scope>
    <source>
        <strain evidence="9 10">DSM 46095</strain>
    </source>
</reference>
<comment type="similarity">
    <text evidence="7">Belongs to the binding-protein-dependent transport system permease family.</text>
</comment>
<feature type="transmembrane region" description="Helical" evidence="7">
    <location>
        <begin position="96"/>
        <end position="114"/>
    </location>
</feature>
<dbReference type="RefSeq" id="WP_043776330.1">
    <property type="nucleotide sequence ID" value="NZ_JMQI01000006.1"/>
</dbReference>
<feature type="transmembrane region" description="Helical" evidence="7">
    <location>
        <begin position="121"/>
        <end position="140"/>
    </location>
</feature>
<dbReference type="PANTHER" id="PTHR30151:SF0">
    <property type="entry name" value="ABC TRANSPORTER PERMEASE PROTEIN MJ0413-RELATED"/>
    <property type="match status" value="1"/>
</dbReference>
<dbReference type="STRING" id="287986.DV20_03360"/>
<keyword evidence="2 7" id="KW-0813">Transport</keyword>
<evidence type="ECO:0000256" key="7">
    <source>
        <dbReference type="RuleBase" id="RU363032"/>
    </source>
</evidence>
<feature type="domain" description="ABC transmembrane type-1" evidence="8">
    <location>
        <begin position="55"/>
        <end position="237"/>
    </location>
</feature>
<keyword evidence="4 7" id="KW-0812">Transmembrane</keyword>
<name>A0A066U7T5_9PSEU</name>
<evidence type="ECO:0000256" key="5">
    <source>
        <dbReference type="ARBA" id="ARBA00022989"/>
    </source>
</evidence>
<dbReference type="GO" id="GO:0005886">
    <property type="term" value="C:plasma membrane"/>
    <property type="evidence" value="ECO:0007669"/>
    <property type="project" value="UniProtKB-SubCell"/>
</dbReference>
<keyword evidence="6 7" id="KW-0472">Membrane</keyword>
<keyword evidence="3" id="KW-1003">Cell membrane</keyword>
<organism evidence="9 10">
    <name type="scientific">Amycolatopsis rifamycinica</name>
    <dbReference type="NCBI Taxonomy" id="287986"/>
    <lineage>
        <taxon>Bacteria</taxon>
        <taxon>Bacillati</taxon>
        <taxon>Actinomycetota</taxon>
        <taxon>Actinomycetes</taxon>
        <taxon>Pseudonocardiales</taxon>
        <taxon>Pseudonocardiaceae</taxon>
        <taxon>Amycolatopsis</taxon>
    </lineage>
</organism>
<feature type="transmembrane region" description="Helical" evidence="7">
    <location>
        <begin position="216"/>
        <end position="233"/>
    </location>
</feature>
<dbReference type="AlphaFoldDB" id="A0A066U7T5"/>
<evidence type="ECO:0000256" key="2">
    <source>
        <dbReference type="ARBA" id="ARBA00022448"/>
    </source>
</evidence>
<dbReference type="PROSITE" id="PS50928">
    <property type="entry name" value="ABC_TM1"/>
    <property type="match status" value="1"/>
</dbReference>
<dbReference type="CDD" id="cd06261">
    <property type="entry name" value="TM_PBP2"/>
    <property type="match status" value="1"/>
</dbReference>
<dbReference type="PANTHER" id="PTHR30151">
    <property type="entry name" value="ALKANE SULFONATE ABC TRANSPORTER-RELATED, MEMBRANE SUBUNIT"/>
    <property type="match status" value="1"/>
</dbReference>
<dbReference type="OrthoDB" id="5458199at2"/>
<dbReference type="Pfam" id="PF00528">
    <property type="entry name" value="BPD_transp_1"/>
    <property type="match status" value="1"/>
</dbReference>